<comment type="caution">
    <text evidence="2">The sequence shown here is derived from an EMBL/GenBank/DDBJ whole genome shotgun (WGS) entry which is preliminary data.</text>
</comment>
<feature type="signal peptide" evidence="1">
    <location>
        <begin position="1"/>
        <end position="20"/>
    </location>
</feature>
<keyword evidence="3" id="KW-1185">Reference proteome</keyword>
<keyword evidence="1" id="KW-0732">Signal</keyword>
<accession>A0AAP0LAS0</accession>
<reference evidence="2 3" key="1">
    <citation type="submission" date="2024-01" db="EMBL/GenBank/DDBJ databases">
        <title>Genome assemblies of Stephania.</title>
        <authorList>
            <person name="Yang L."/>
        </authorList>
    </citation>
    <scope>NUCLEOTIDE SEQUENCE [LARGE SCALE GENOMIC DNA]</scope>
    <source>
        <strain evidence="2">JXDWG</strain>
        <tissue evidence="2">Leaf</tissue>
    </source>
</reference>
<evidence type="ECO:0000313" key="3">
    <source>
        <dbReference type="Proteomes" id="UP001419268"/>
    </source>
</evidence>
<proteinExistence type="predicted"/>
<feature type="chain" id="PRO_5042996984" evidence="1">
    <location>
        <begin position="21"/>
        <end position="162"/>
    </location>
</feature>
<name>A0AAP0LAS0_9MAGN</name>
<dbReference type="PANTHER" id="PTHR35754">
    <property type="entry name" value="ATP SYNTHASE SUBUNIT B"/>
    <property type="match status" value="1"/>
</dbReference>
<dbReference type="Proteomes" id="UP001419268">
    <property type="component" value="Unassembled WGS sequence"/>
</dbReference>
<dbReference type="PANTHER" id="PTHR35754:SF2">
    <property type="entry name" value="ATP SYNTHASE SUBUNIT B"/>
    <property type="match status" value="1"/>
</dbReference>
<gene>
    <name evidence="2" type="ORF">Scep_002189</name>
</gene>
<dbReference type="EMBL" id="JBBNAG010000001">
    <property type="protein sequence ID" value="KAK9166998.1"/>
    <property type="molecule type" value="Genomic_DNA"/>
</dbReference>
<dbReference type="AlphaFoldDB" id="A0AAP0LAS0"/>
<sequence length="162" mass="17891">MAPGARLLVLALGRCGGLWGALMGAGAPWTERARKQLISRVHEVYKSVSWNLHLQCSMAKSITEAEGKYAQLLKALDPDLSLKYQKRCEEATREGKGLVCIAFLKVLILNESNSLSSTGGNMGAHSLGMWTIPPVIVDEDCYRSEHLSSKHENLMRNHQSKQ</sequence>
<organism evidence="2 3">
    <name type="scientific">Stephania cephalantha</name>
    <dbReference type="NCBI Taxonomy" id="152367"/>
    <lineage>
        <taxon>Eukaryota</taxon>
        <taxon>Viridiplantae</taxon>
        <taxon>Streptophyta</taxon>
        <taxon>Embryophyta</taxon>
        <taxon>Tracheophyta</taxon>
        <taxon>Spermatophyta</taxon>
        <taxon>Magnoliopsida</taxon>
        <taxon>Ranunculales</taxon>
        <taxon>Menispermaceae</taxon>
        <taxon>Menispermoideae</taxon>
        <taxon>Cissampelideae</taxon>
        <taxon>Stephania</taxon>
    </lineage>
</organism>
<evidence type="ECO:0000256" key="1">
    <source>
        <dbReference type="SAM" id="SignalP"/>
    </source>
</evidence>
<evidence type="ECO:0000313" key="2">
    <source>
        <dbReference type="EMBL" id="KAK9166998.1"/>
    </source>
</evidence>
<protein>
    <submittedName>
        <fullName evidence="2">Uncharacterized protein</fullName>
    </submittedName>
</protein>